<proteinExistence type="predicted"/>
<dbReference type="Gene3D" id="3.30.1330.60">
    <property type="entry name" value="OmpA-like domain"/>
    <property type="match status" value="1"/>
</dbReference>
<dbReference type="Pfam" id="PF00691">
    <property type="entry name" value="OmpA"/>
    <property type="match status" value="1"/>
</dbReference>
<comment type="caution">
    <text evidence="6">The sequence shown here is derived from an EMBL/GenBank/DDBJ whole genome shotgun (WGS) entry which is preliminary data.</text>
</comment>
<keyword evidence="7" id="KW-1185">Reference proteome</keyword>
<reference evidence="6" key="1">
    <citation type="submission" date="2021-08" db="EMBL/GenBank/DDBJ databases">
        <title>Hoeflea bacterium WL0058 sp. nov., isolated from the sediment.</title>
        <authorList>
            <person name="Wang L."/>
            <person name="Zhang D."/>
        </authorList>
    </citation>
    <scope>NUCLEOTIDE SEQUENCE</scope>
    <source>
        <strain evidence="6">WL0058</strain>
    </source>
</reference>
<protein>
    <submittedName>
        <fullName evidence="6">OmpA family protein</fullName>
    </submittedName>
</protein>
<dbReference type="SUPFAM" id="SSF103088">
    <property type="entry name" value="OmpA-like"/>
    <property type="match status" value="1"/>
</dbReference>
<name>A0AAE3D392_9HYPH</name>
<gene>
    <name evidence="6" type="ORF">K1W69_19395</name>
</gene>
<evidence type="ECO:0000256" key="1">
    <source>
        <dbReference type="ARBA" id="ARBA00004442"/>
    </source>
</evidence>
<accession>A0AAE3D392</accession>
<dbReference type="CDD" id="cd07185">
    <property type="entry name" value="OmpA_C-like"/>
    <property type="match status" value="1"/>
</dbReference>
<evidence type="ECO:0000256" key="4">
    <source>
        <dbReference type="PROSITE-ProRule" id="PRU00473"/>
    </source>
</evidence>
<dbReference type="PRINTS" id="PR01021">
    <property type="entry name" value="OMPADOMAIN"/>
</dbReference>
<dbReference type="PANTHER" id="PTHR30329">
    <property type="entry name" value="STATOR ELEMENT OF FLAGELLAR MOTOR COMPLEX"/>
    <property type="match status" value="1"/>
</dbReference>
<dbReference type="PROSITE" id="PS51123">
    <property type="entry name" value="OMPA_2"/>
    <property type="match status" value="1"/>
</dbReference>
<evidence type="ECO:0000259" key="5">
    <source>
        <dbReference type="PROSITE" id="PS51123"/>
    </source>
</evidence>
<dbReference type="InterPro" id="IPR006665">
    <property type="entry name" value="OmpA-like"/>
</dbReference>
<dbReference type="PANTHER" id="PTHR30329:SF21">
    <property type="entry name" value="LIPOPROTEIN YIAD-RELATED"/>
    <property type="match status" value="1"/>
</dbReference>
<dbReference type="InterPro" id="IPR006664">
    <property type="entry name" value="OMP_bac"/>
</dbReference>
<dbReference type="Proteomes" id="UP001196509">
    <property type="component" value="Unassembled WGS sequence"/>
</dbReference>
<organism evidence="6 7">
    <name type="scientific">Flavimaribacter sediminis</name>
    <dbReference type="NCBI Taxonomy" id="2865987"/>
    <lineage>
        <taxon>Bacteria</taxon>
        <taxon>Pseudomonadati</taxon>
        <taxon>Pseudomonadota</taxon>
        <taxon>Alphaproteobacteria</taxon>
        <taxon>Hyphomicrobiales</taxon>
        <taxon>Rhizobiaceae</taxon>
        <taxon>Flavimaribacter</taxon>
    </lineage>
</organism>
<evidence type="ECO:0000313" key="6">
    <source>
        <dbReference type="EMBL" id="MBW8639368.1"/>
    </source>
</evidence>
<dbReference type="AlphaFoldDB" id="A0AAE3D392"/>
<sequence length="409" mass="42530">MQHIPFLAPVGAAAFFVTIAIGPVMAETPSGTDLLSFAQGALPLELGQDAEVLRVGPEHAIAMIDGNPVKFVAMRKPATAEQSVAFHYALPAPTKFSGFFVPGIQETPSPSQTFFRNVTVSGSSEGPEGPFVPLASGVLETHTEDDQVTPLTLEANQPKVQWIRVVLQGGVDVQADKSFLEFSELIGTGVQDEAPVSEGFQGVWTGRGVKLELEQNGATVTGCYDGESMLTGTVSGNVLRALGENAAGIPSQFILLARDDGSIQGLRSTNGAPFSSYNGGSSDNAASCLAPEPPKLGCGSIVHGIQFDFDSDVIRPSSSVVLADLYEGLRADGADAVTIVGHSSSEGAEDYNRDLSERRAASVAKALVALGLNAATVTAAGRGEDEPIASNADEAGRSLNRRVEVQCTG</sequence>
<dbReference type="InterPro" id="IPR050330">
    <property type="entry name" value="Bact_OuterMem_StrucFunc"/>
</dbReference>
<dbReference type="RefSeq" id="WP_220230103.1">
    <property type="nucleotide sequence ID" value="NZ_JAICBX010000004.1"/>
</dbReference>
<evidence type="ECO:0000313" key="7">
    <source>
        <dbReference type="Proteomes" id="UP001196509"/>
    </source>
</evidence>
<dbReference type="EMBL" id="JAICBX010000004">
    <property type="protein sequence ID" value="MBW8639368.1"/>
    <property type="molecule type" value="Genomic_DNA"/>
</dbReference>
<evidence type="ECO:0000256" key="3">
    <source>
        <dbReference type="ARBA" id="ARBA00023237"/>
    </source>
</evidence>
<keyword evidence="2 4" id="KW-0472">Membrane</keyword>
<keyword evidence="3" id="KW-0998">Cell outer membrane</keyword>
<dbReference type="GO" id="GO:0009279">
    <property type="term" value="C:cell outer membrane"/>
    <property type="evidence" value="ECO:0007669"/>
    <property type="project" value="UniProtKB-SubCell"/>
</dbReference>
<comment type="subcellular location">
    <subcellularLocation>
        <location evidence="1">Cell outer membrane</location>
    </subcellularLocation>
</comment>
<evidence type="ECO:0000256" key="2">
    <source>
        <dbReference type="ARBA" id="ARBA00023136"/>
    </source>
</evidence>
<dbReference type="InterPro" id="IPR036737">
    <property type="entry name" value="OmpA-like_sf"/>
</dbReference>
<feature type="domain" description="OmpA-like" evidence="5">
    <location>
        <begin position="294"/>
        <end position="409"/>
    </location>
</feature>